<name>A0A420E1C3_9FLAO</name>
<dbReference type="RefSeq" id="WP_028891973.1">
    <property type="nucleotide sequence ID" value="NZ_RAQM01000008.1"/>
</dbReference>
<evidence type="ECO:0000313" key="2">
    <source>
        <dbReference type="Proteomes" id="UP000285780"/>
    </source>
</evidence>
<comment type="caution">
    <text evidence="1">The sequence shown here is derived from an EMBL/GenBank/DDBJ whole genome shotgun (WGS) entry which is preliminary data.</text>
</comment>
<reference evidence="1 2" key="1">
    <citation type="submission" date="2018-09" db="EMBL/GenBank/DDBJ databases">
        <title>Genomic Encyclopedia of Archaeal and Bacterial Type Strains, Phase II (KMG-II): from individual species to whole genera.</title>
        <authorList>
            <person name="Goeker M."/>
        </authorList>
    </citation>
    <scope>NUCLEOTIDE SEQUENCE [LARGE SCALE GENOMIC DNA]</scope>
    <source>
        <strain evidence="1 2">DSM 16505</strain>
    </source>
</reference>
<sequence>MNYEIKDYSELQESLNKFNIKSDGLLCFLPENLFDTENTKNFIYSETTTDLNKALKNESQKINYLTNDKPLLRSRKSADWFGPTIFIGYTILVENPHLVDISMSLLSSYLYDLFKGTSGNKKVKFDIVIGNEKKKSFKKISYEGNAEGVKELKDVIKNLKK</sequence>
<proteinExistence type="predicted"/>
<evidence type="ECO:0000313" key="1">
    <source>
        <dbReference type="EMBL" id="RKF03870.1"/>
    </source>
</evidence>
<accession>A0A420E1C3</accession>
<dbReference type="Proteomes" id="UP000285780">
    <property type="component" value="Unassembled WGS sequence"/>
</dbReference>
<organism evidence="1 2">
    <name type="scientific">Tenacibaculum lutimaris</name>
    <dbReference type="NCBI Taxonomy" id="285258"/>
    <lineage>
        <taxon>Bacteria</taxon>
        <taxon>Pseudomonadati</taxon>
        <taxon>Bacteroidota</taxon>
        <taxon>Flavobacteriia</taxon>
        <taxon>Flavobacteriales</taxon>
        <taxon>Flavobacteriaceae</taxon>
        <taxon>Tenacibaculum</taxon>
    </lineage>
</organism>
<dbReference type="AlphaFoldDB" id="A0A420E1C3"/>
<keyword evidence="2" id="KW-1185">Reference proteome</keyword>
<gene>
    <name evidence="1" type="ORF">C8N26_1499</name>
</gene>
<protein>
    <submittedName>
        <fullName evidence="1">Uncharacterized protein</fullName>
    </submittedName>
</protein>
<dbReference type="EMBL" id="RAQM01000008">
    <property type="protein sequence ID" value="RKF03870.1"/>
    <property type="molecule type" value="Genomic_DNA"/>
</dbReference>